<keyword evidence="9" id="KW-0482">Metalloprotease</keyword>
<comment type="similarity">
    <text evidence="2 10">Belongs to the peptidase M14 family.</text>
</comment>
<evidence type="ECO:0000256" key="5">
    <source>
        <dbReference type="ARBA" id="ARBA00022723"/>
    </source>
</evidence>
<keyword evidence="5" id="KW-0479">Metal-binding</keyword>
<dbReference type="SMART" id="SM00631">
    <property type="entry name" value="Zn_pept"/>
    <property type="match status" value="1"/>
</dbReference>
<keyword evidence="8" id="KW-0862">Zinc</keyword>
<dbReference type="EMBL" id="GBHO01011003">
    <property type="protein sequence ID" value="JAG32601.1"/>
    <property type="molecule type" value="Transcribed_RNA"/>
</dbReference>
<dbReference type="PANTHER" id="PTHR11705:SF143">
    <property type="entry name" value="SLL0236 PROTEIN"/>
    <property type="match status" value="1"/>
</dbReference>
<dbReference type="GO" id="GO:0006508">
    <property type="term" value="P:proteolysis"/>
    <property type="evidence" value="ECO:0007669"/>
    <property type="project" value="UniProtKB-KW"/>
</dbReference>
<reference evidence="12" key="1">
    <citation type="journal article" date="2014" name="PLoS ONE">
        <title>Transcriptome-Based Identification of ABC Transporters in the Western Tarnished Plant Bug Lygus hesperus.</title>
        <authorList>
            <person name="Hull J.J."/>
            <person name="Chaney K."/>
            <person name="Geib S.M."/>
            <person name="Fabrick J.A."/>
            <person name="Brent C.S."/>
            <person name="Walsh D."/>
            <person name="Lavine L.C."/>
        </authorList>
    </citation>
    <scope>NUCLEOTIDE SEQUENCE</scope>
</reference>
<dbReference type="Gene3D" id="3.40.630.10">
    <property type="entry name" value="Zn peptidases"/>
    <property type="match status" value="1"/>
</dbReference>
<dbReference type="GO" id="GO:0008270">
    <property type="term" value="F:zinc ion binding"/>
    <property type="evidence" value="ECO:0007669"/>
    <property type="project" value="InterPro"/>
</dbReference>
<dbReference type="FunFam" id="3.40.630.10:FF:000084">
    <property type="entry name" value="Carboxypeptidase B2"/>
    <property type="match status" value="1"/>
</dbReference>
<evidence type="ECO:0000256" key="4">
    <source>
        <dbReference type="ARBA" id="ARBA00022670"/>
    </source>
</evidence>
<evidence type="ECO:0000259" key="11">
    <source>
        <dbReference type="PROSITE" id="PS52035"/>
    </source>
</evidence>
<organism evidence="12">
    <name type="scientific">Lygus hesperus</name>
    <name type="common">Western plant bug</name>
    <dbReference type="NCBI Taxonomy" id="30085"/>
    <lineage>
        <taxon>Eukaryota</taxon>
        <taxon>Metazoa</taxon>
        <taxon>Ecdysozoa</taxon>
        <taxon>Arthropoda</taxon>
        <taxon>Hexapoda</taxon>
        <taxon>Insecta</taxon>
        <taxon>Pterygota</taxon>
        <taxon>Neoptera</taxon>
        <taxon>Paraneoptera</taxon>
        <taxon>Hemiptera</taxon>
        <taxon>Heteroptera</taxon>
        <taxon>Panheteroptera</taxon>
        <taxon>Cimicomorpha</taxon>
        <taxon>Miridae</taxon>
        <taxon>Mirini</taxon>
        <taxon>Lygus</taxon>
    </lineage>
</organism>
<evidence type="ECO:0000313" key="12">
    <source>
        <dbReference type="EMBL" id="JAG32601.1"/>
    </source>
</evidence>
<dbReference type="GO" id="GO:0004181">
    <property type="term" value="F:metallocarboxypeptidase activity"/>
    <property type="evidence" value="ECO:0007669"/>
    <property type="project" value="InterPro"/>
</dbReference>
<sequence length="383" mass="44142">FLKTFEYLSIIEVEIFFAYRKSMKIRLTVPLFVLTFYVSLLYSSERAKPKSLDKIYGEIQGYIKRFPRLASIEEIGKSIEERPIYCVILHDKSVRENVTIVINFGIHSREWASQHSGVFLIRQLLKNTRLRRHLQTTKWFIVPVLNPDGYYHSTTKFSLWRKNRRPLPSSECTGVDLNRNFPVGWETELSRKEKMCQSDYSGPKPLSEPESQILKELLKQVNYTDAYVDVHACAQSILHPYGYTKKKAPEYLLKRIIKAAGDMKAAMKKIRGTNYVIESAADLYVAGGGTDDFAFQEMKVPIVFTLELGDDVRSSLECFHPSTQKMVLLQRECLQAMLALNHFLVRDLPAEKRKSSNFRAANHGITIHPLLTIVFSTVLYCIL</sequence>
<dbReference type="InterPro" id="IPR000834">
    <property type="entry name" value="Peptidase_M14"/>
</dbReference>
<comment type="cofactor">
    <cofactor evidence="1">
        <name>Zn(2+)</name>
        <dbReference type="ChEBI" id="CHEBI:29105"/>
    </cofactor>
</comment>
<feature type="active site" description="Proton donor/acceptor" evidence="10">
    <location>
        <position position="307"/>
    </location>
</feature>
<accession>A0A0A9YLY0</accession>
<proteinExistence type="inferred from homology"/>
<evidence type="ECO:0000256" key="3">
    <source>
        <dbReference type="ARBA" id="ARBA00022645"/>
    </source>
</evidence>
<evidence type="ECO:0000256" key="1">
    <source>
        <dbReference type="ARBA" id="ARBA00001947"/>
    </source>
</evidence>
<dbReference type="GO" id="GO:0005615">
    <property type="term" value="C:extracellular space"/>
    <property type="evidence" value="ECO:0007669"/>
    <property type="project" value="TreeGrafter"/>
</dbReference>
<keyword evidence="4" id="KW-0645">Protease</keyword>
<dbReference type="EMBL" id="GBRD01005973">
    <property type="protein sequence ID" value="JAG59848.1"/>
    <property type="molecule type" value="Transcribed_RNA"/>
</dbReference>
<dbReference type="SUPFAM" id="SSF53187">
    <property type="entry name" value="Zn-dependent exopeptidases"/>
    <property type="match status" value="1"/>
</dbReference>
<feature type="domain" description="Peptidase M14" evidence="11">
    <location>
        <begin position="48"/>
        <end position="344"/>
    </location>
</feature>
<evidence type="ECO:0000256" key="6">
    <source>
        <dbReference type="ARBA" id="ARBA00022729"/>
    </source>
</evidence>
<keyword evidence="6" id="KW-0732">Signal</keyword>
<protein>
    <submittedName>
        <fullName evidence="12">Carboxypeptidase A4</fullName>
    </submittedName>
</protein>
<evidence type="ECO:0000256" key="9">
    <source>
        <dbReference type="ARBA" id="ARBA00023049"/>
    </source>
</evidence>
<evidence type="ECO:0000313" key="13">
    <source>
        <dbReference type="EMBL" id="JAG59848.1"/>
    </source>
</evidence>
<dbReference type="PROSITE" id="PS52035">
    <property type="entry name" value="PEPTIDASE_M14"/>
    <property type="match status" value="1"/>
</dbReference>
<feature type="non-terminal residue" evidence="12">
    <location>
        <position position="1"/>
    </location>
</feature>
<dbReference type="PRINTS" id="PR00765">
    <property type="entry name" value="CRBOXYPTASEA"/>
</dbReference>
<reference evidence="12" key="2">
    <citation type="submission" date="2014-07" db="EMBL/GenBank/DDBJ databases">
        <authorList>
            <person name="Hull J."/>
        </authorList>
    </citation>
    <scope>NUCLEOTIDE SEQUENCE</scope>
</reference>
<evidence type="ECO:0000256" key="7">
    <source>
        <dbReference type="ARBA" id="ARBA00022801"/>
    </source>
</evidence>
<keyword evidence="7" id="KW-0378">Hydrolase</keyword>
<evidence type="ECO:0000256" key="10">
    <source>
        <dbReference type="PROSITE-ProRule" id="PRU01379"/>
    </source>
</evidence>
<gene>
    <name evidence="12" type="primary">Cpa4</name>
    <name evidence="12" type="ORF">CM83_99088</name>
</gene>
<dbReference type="AlphaFoldDB" id="A0A0A9YLY0"/>
<evidence type="ECO:0000256" key="8">
    <source>
        <dbReference type="ARBA" id="ARBA00022833"/>
    </source>
</evidence>
<keyword evidence="3 12" id="KW-0121">Carboxypeptidase</keyword>
<reference evidence="13" key="3">
    <citation type="submission" date="2014-09" db="EMBL/GenBank/DDBJ databases">
        <authorList>
            <person name="Magalhaes I.L.F."/>
            <person name="Oliveira U."/>
            <person name="Santos F.R."/>
            <person name="Vidigal T.H.D.A."/>
            <person name="Brescovit A.D."/>
            <person name="Santos A.J."/>
        </authorList>
    </citation>
    <scope>NUCLEOTIDE SEQUENCE</scope>
</reference>
<name>A0A0A9YLY0_LYGHE</name>
<dbReference type="Pfam" id="PF00246">
    <property type="entry name" value="Peptidase_M14"/>
    <property type="match status" value="1"/>
</dbReference>
<evidence type="ECO:0000256" key="2">
    <source>
        <dbReference type="ARBA" id="ARBA00005988"/>
    </source>
</evidence>
<dbReference type="PANTHER" id="PTHR11705">
    <property type="entry name" value="PROTEASE FAMILY M14 CARBOXYPEPTIDASE A,B"/>
    <property type="match status" value="1"/>
</dbReference>